<evidence type="ECO:0000256" key="5">
    <source>
        <dbReference type="ARBA" id="ARBA00023136"/>
    </source>
</evidence>
<evidence type="ECO:0000313" key="8">
    <source>
        <dbReference type="Proteomes" id="UP000178162"/>
    </source>
</evidence>
<feature type="transmembrane region" description="Helical" evidence="6">
    <location>
        <begin position="70"/>
        <end position="88"/>
    </location>
</feature>
<gene>
    <name evidence="7" type="ORF">A2134_02325</name>
</gene>
<evidence type="ECO:0000256" key="6">
    <source>
        <dbReference type="SAM" id="Phobius"/>
    </source>
</evidence>
<evidence type="ECO:0008006" key="9">
    <source>
        <dbReference type="Google" id="ProtNLM"/>
    </source>
</evidence>
<reference evidence="7 8" key="1">
    <citation type="journal article" date="2016" name="Nat. Commun.">
        <title>Thousands of microbial genomes shed light on interconnected biogeochemical processes in an aquifer system.</title>
        <authorList>
            <person name="Anantharaman K."/>
            <person name="Brown C.T."/>
            <person name="Hug L.A."/>
            <person name="Sharon I."/>
            <person name="Castelle C.J."/>
            <person name="Probst A.J."/>
            <person name="Thomas B.C."/>
            <person name="Singh A."/>
            <person name="Wilkins M.J."/>
            <person name="Karaoz U."/>
            <person name="Brodie E.L."/>
            <person name="Williams K.H."/>
            <person name="Hubbard S.S."/>
            <person name="Banfield J.F."/>
        </authorList>
    </citation>
    <scope>NUCLEOTIDE SEQUENCE [LARGE SCALE GENOMIC DNA]</scope>
</reference>
<evidence type="ECO:0000256" key="4">
    <source>
        <dbReference type="ARBA" id="ARBA00022989"/>
    </source>
</evidence>
<proteinExistence type="inferred from homology"/>
<name>A0A1G1WB20_9BACT</name>
<evidence type="ECO:0000256" key="1">
    <source>
        <dbReference type="ARBA" id="ARBA00004141"/>
    </source>
</evidence>
<dbReference type="InterPro" id="IPR004923">
    <property type="entry name" value="FTR1/Fip1/EfeU"/>
</dbReference>
<dbReference type="GO" id="GO:0033573">
    <property type="term" value="C:high-affinity iron permease complex"/>
    <property type="evidence" value="ECO:0007669"/>
    <property type="project" value="InterPro"/>
</dbReference>
<organism evidence="7 8">
    <name type="scientific">Candidatus Woykebacteria bacterium RBG_16_39_9b</name>
    <dbReference type="NCBI Taxonomy" id="1802595"/>
    <lineage>
        <taxon>Bacteria</taxon>
        <taxon>Candidatus Woykeibacteriota</taxon>
    </lineage>
</organism>
<dbReference type="Proteomes" id="UP000178162">
    <property type="component" value="Unassembled WGS sequence"/>
</dbReference>
<evidence type="ECO:0000313" key="7">
    <source>
        <dbReference type="EMBL" id="OGY24873.1"/>
    </source>
</evidence>
<dbReference type="EMBL" id="MHCR01000030">
    <property type="protein sequence ID" value="OGY24873.1"/>
    <property type="molecule type" value="Genomic_DNA"/>
</dbReference>
<sequence>MSAAFLITFREGLEAALIIAIVLAYLRSLGRTDQFKYVFLGAISAIIISLIVAIGVFVSIGKLEGRAEQLTEGSVSLLAAGVLTWMIFWMRSQSMTVGKDLRSNVDAALTKGTLVAMASVVFIGVLREGIETALFLIAVFINNTTVFAGIGSLVGLVGAASIGALVYKGSSFIKIKLFFQITGGLIILIAAGLLSNGIHEFQESGIINIYLSKAWDLTWFSPLSDGYLAEFLKSIVGWKPNPSAGQAVVWVTYLTAAIWFFYFAGLTTKAVKQSKP</sequence>
<dbReference type="Pfam" id="PF03239">
    <property type="entry name" value="FTR1"/>
    <property type="match status" value="1"/>
</dbReference>
<accession>A0A1G1WB20</accession>
<keyword evidence="5 6" id="KW-0472">Membrane</keyword>
<comment type="caution">
    <text evidence="7">The sequence shown here is derived from an EMBL/GenBank/DDBJ whole genome shotgun (WGS) entry which is preliminary data.</text>
</comment>
<evidence type="ECO:0000256" key="2">
    <source>
        <dbReference type="ARBA" id="ARBA00008333"/>
    </source>
</evidence>
<feature type="transmembrane region" description="Helical" evidence="6">
    <location>
        <begin position="108"/>
        <end position="126"/>
    </location>
</feature>
<dbReference type="GO" id="GO:0015093">
    <property type="term" value="F:ferrous iron transmembrane transporter activity"/>
    <property type="evidence" value="ECO:0007669"/>
    <property type="project" value="TreeGrafter"/>
</dbReference>
<feature type="transmembrane region" description="Helical" evidence="6">
    <location>
        <begin position="132"/>
        <end position="165"/>
    </location>
</feature>
<comment type="subcellular location">
    <subcellularLocation>
        <location evidence="1">Membrane</location>
        <topology evidence="1">Multi-pass membrane protein</topology>
    </subcellularLocation>
</comment>
<dbReference type="PANTHER" id="PTHR31632:SF2">
    <property type="entry name" value="PLASMA MEMBRANE IRON PERMEASE"/>
    <property type="match status" value="1"/>
</dbReference>
<keyword evidence="3 6" id="KW-0812">Transmembrane</keyword>
<feature type="transmembrane region" description="Helical" evidence="6">
    <location>
        <begin position="38"/>
        <end position="58"/>
    </location>
</feature>
<dbReference type="PANTHER" id="PTHR31632">
    <property type="entry name" value="IRON TRANSPORTER FTH1"/>
    <property type="match status" value="1"/>
</dbReference>
<comment type="similarity">
    <text evidence="2">Belongs to the oxidase-dependent Fe transporter (OFeT) (TC 9.A.10.1) family.</text>
</comment>
<feature type="transmembrane region" description="Helical" evidence="6">
    <location>
        <begin position="247"/>
        <end position="266"/>
    </location>
</feature>
<protein>
    <recommendedName>
        <fullName evidence="9">Iron transporter</fullName>
    </recommendedName>
</protein>
<dbReference type="AlphaFoldDB" id="A0A1G1WB20"/>
<feature type="transmembrane region" description="Helical" evidence="6">
    <location>
        <begin position="6"/>
        <end position="26"/>
    </location>
</feature>
<feature type="transmembrane region" description="Helical" evidence="6">
    <location>
        <begin position="177"/>
        <end position="195"/>
    </location>
</feature>
<keyword evidence="4 6" id="KW-1133">Transmembrane helix</keyword>
<evidence type="ECO:0000256" key="3">
    <source>
        <dbReference type="ARBA" id="ARBA00022692"/>
    </source>
</evidence>